<feature type="compositionally biased region" description="Low complexity" evidence="1">
    <location>
        <begin position="85"/>
        <end position="98"/>
    </location>
</feature>
<proteinExistence type="predicted"/>
<keyword evidence="4" id="KW-1185">Reference proteome</keyword>
<protein>
    <submittedName>
        <fullName evidence="3">Uncharacterized protein</fullName>
    </submittedName>
</protein>
<organism evidence="3 4">
    <name type="scientific">Dimargaris cristalligena</name>
    <dbReference type="NCBI Taxonomy" id="215637"/>
    <lineage>
        <taxon>Eukaryota</taxon>
        <taxon>Fungi</taxon>
        <taxon>Fungi incertae sedis</taxon>
        <taxon>Zoopagomycota</taxon>
        <taxon>Kickxellomycotina</taxon>
        <taxon>Dimargaritomycetes</taxon>
        <taxon>Dimargaritales</taxon>
        <taxon>Dimargaritaceae</taxon>
        <taxon>Dimargaris</taxon>
    </lineage>
</organism>
<evidence type="ECO:0000256" key="1">
    <source>
        <dbReference type="SAM" id="MobiDB-lite"/>
    </source>
</evidence>
<reference evidence="4" key="1">
    <citation type="journal article" date="2018" name="Nat. Microbiol.">
        <title>Leveraging single-cell genomics to expand the fungal tree of life.</title>
        <authorList>
            <person name="Ahrendt S.R."/>
            <person name="Quandt C.A."/>
            <person name="Ciobanu D."/>
            <person name="Clum A."/>
            <person name="Salamov A."/>
            <person name="Andreopoulos B."/>
            <person name="Cheng J.F."/>
            <person name="Woyke T."/>
            <person name="Pelin A."/>
            <person name="Henrissat B."/>
            <person name="Reynolds N.K."/>
            <person name="Benny G.L."/>
            <person name="Smith M.E."/>
            <person name="James T.Y."/>
            <person name="Grigoriev I.V."/>
        </authorList>
    </citation>
    <scope>NUCLEOTIDE SEQUENCE [LARGE SCALE GENOMIC DNA]</scope>
    <source>
        <strain evidence="4">RSA 468</strain>
    </source>
</reference>
<evidence type="ECO:0000313" key="3">
    <source>
        <dbReference type="EMBL" id="RKP38813.1"/>
    </source>
</evidence>
<name>A0A4P9ZYQ5_9FUNG</name>
<feature type="region of interest" description="Disordered" evidence="1">
    <location>
        <begin position="31"/>
        <end position="118"/>
    </location>
</feature>
<evidence type="ECO:0000313" key="4">
    <source>
        <dbReference type="Proteomes" id="UP000268162"/>
    </source>
</evidence>
<feature type="compositionally biased region" description="Low complexity" evidence="1">
    <location>
        <begin position="211"/>
        <end position="222"/>
    </location>
</feature>
<accession>A0A4P9ZYQ5</accession>
<sequence length="311" mass="32310">MKLSWLAIVSAGVIVGARPIVDQSGNDAFLPATDGDVTDGNPPFRSKEAPGTGPMDSDFSLVKPTIPGDPTLSVNANEPVGDQTPQAVPADSQDAAAATEPSKDSQVSVETTDLPNRSPLFNIESLGGLNLTPTLNINPFNLGSADAMDGGQFNGGDIVAGVLGRMPSSNEDGPPGSRSLPDQPRGSPSTIPNKNRPTNQGGSNQKANRSQVTQPQTHPPTTARAGQTTPGKNRQESSSSSTTERPEKLSKGSTTKPEAEKVPSASPRKARPSGAQKVRRSNSSNKSAWSTIISSIGKFLRRAGQAGSRKK</sequence>
<dbReference type="AlphaFoldDB" id="A0A4P9ZYQ5"/>
<dbReference type="Proteomes" id="UP000268162">
    <property type="component" value="Unassembled WGS sequence"/>
</dbReference>
<evidence type="ECO:0000256" key="2">
    <source>
        <dbReference type="SAM" id="SignalP"/>
    </source>
</evidence>
<feature type="compositionally biased region" description="Polar residues" evidence="1">
    <location>
        <begin position="186"/>
        <end position="210"/>
    </location>
</feature>
<feature type="signal peptide" evidence="2">
    <location>
        <begin position="1"/>
        <end position="17"/>
    </location>
</feature>
<gene>
    <name evidence="3" type="ORF">BJ085DRAFT_32255</name>
</gene>
<dbReference type="EMBL" id="ML002327">
    <property type="protein sequence ID" value="RKP38813.1"/>
    <property type="molecule type" value="Genomic_DNA"/>
</dbReference>
<feature type="region of interest" description="Disordered" evidence="1">
    <location>
        <begin position="158"/>
        <end position="289"/>
    </location>
</feature>
<feature type="chain" id="PRO_5020723080" evidence="2">
    <location>
        <begin position="18"/>
        <end position="311"/>
    </location>
</feature>
<feature type="compositionally biased region" description="Polar residues" evidence="1">
    <location>
        <begin position="104"/>
        <end position="115"/>
    </location>
</feature>
<keyword evidence="2" id="KW-0732">Signal</keyword>